<keyword evidence="2 14" id="KW-0808">Transferase</keyword>
<evidence type="ECO:0000256" key="8">
    <source>
        <dbReference type="ARBA" id="ARBA00066884"/>
    </source>
</evidence>
<dbReference type="PROSITE" id="PS50206">
    <property type="entry name" value="RHODANESE_3"/>
    <property type="match status" value="1"/>
</dbReference>
<keyword evidence="4" id="KW-0067">ATP-binding</keyword>
<dbReference type="GO" id="GO:0061605">
    <property type="term" value="F:molybdopterin-synthase adenylyltransferase activity"/>
    <property type="evidence" value="ECO:0007669"/>
    <property type="project" value="UniProtKB-EC"/>
</dbReference>
<dbReference type="SUPFAM" id="SSF69572">
    <property type="entry name" value="Activating enzymes of the ubiquitin-like proteins"/>
    <property type="match status" value="1"/>
</dbReference>
<evidence type="ECO:0000313" key="15">
    <source>
        <dbReference type="Proteomes" id="UP000011135"/>
    </source>
</evidence>
<dbReference type="CDD" id="cd00757">
    <property type="entry name" value="ThiF_MoeB_HesA_family"/>
    <property type="match status" value="1"/>
</dbReference>
<comment type="similarity">
    <text evidence="1">Belongs to the HesA/MoeB/ThiF family.</text>
</comment>
<dbReference type="InterPro" id="IPR036873">
    <property type="entry name" value="Rhodanese-like_dom_sf"/>
</dbReference>
<evidence type="ECO:0000256" key="9">
    <source>
        <dbReference type="ARBA" id="ARBA00073635"/>
    </source>
</evidence>
<organism evidence="14 15">
    <name type="scientific">Fulvivirga imtechensis AK7</name>
    <dbReference type="NCBI Taxonomy" id="1237149"/>
    <lineage>
        <taxon>Bacteria</taxon>
        <taxon>Pseudomonadati</taxon>
        <taxon>Bacteroidota</taxon>
        <taxon>Cytophagia</taxon>
        <taxon>Cytophagales</taxon>
        <taxon>Fulvivirgaceae</taxon>
        <taxon>Fulvivirga</taxon>
    </lineage>
</organism>
<dbReference type="EC" id="2.7.7.80" evidence="8"/>
<protein>
    <recommendedName>
        <fullName evidence="9">Molybdopterin-synthase adenylyltransferase</fullName>
        <ecNumber evidence="8">2.7.7.80</ecNumber>
    </recommendedName>
    <alternativeName>
        <fullName evidence="12">MoaD protein adenylase</fullName>
    </alternativeName>
    <alternativeName>
        <fullName evidence="10">Molybdopterin-converting factor subunit 1 adenylase</fullName>
    </alternativeName>
    <alternativeName>
        <fullName evidence="11">Sulfur carrier protein MoaD adenylyltransferase</fullName>
    </alternativeName>
</protein>
<evidence type="ECO:0000256" key="1">
    <source>
        <dbReference type="ARBA" id="ARBA00009919"/>
    </source>
</evidence>
<accession>L8K032</accession>
<comment type="caution">
    <text evidence="14">The sequence shown here is derived from an EMBL/GenBank/DDBJ whole genome shotgun (WGS) entry which is preliminary data.</text>
</comment>
<dbReference type="Pfam" id="PF00899">
    <property type="entry name" value="ThiF"/>
    <property type="match status" value="1"/>
</dbReference>
<dbReference type="InterPro" id="IPR045886">
    <property type="entry name" value="ThiF/MoeB/HesA"/>
</dbReference>
<comment type="function">
    <text evidence="6">Catalyzes the adenylation by ATP of the carboxyl group of the C-terminal glycine of sulfur carrier protein MoaD.</text>
</comment>
<dbReference type="Pfam" id="PF00581">
    <property type="entry name" value="Rhodanese"/>
    <property type="match status" value="1"/>
</dbReference>
<dbReference type="GO" id="GO:0005829">
    <property type="term" value="C:cytosol"/>
    <property type="evidence" value="ECO:0007669"/>
    <property type="project" value="TreeGrafter"/>
</dbReference>
<evidence type="ECO:0000259" key="13">
    <source>
        <dbReference type="PROSITE" id="PS50206"/>
    </source>
</evidence>
<feature type="domain" description="Rhodanese" evidence="13">
    <location>
        <begin position="279"/>
        <end position="367"/>
    </location>
</feature>
<dbReference type="STRING" id="1237149.C900_01348"/>
<comment type="subunit">
    <text evidence="7">Homodimer. Forms a stable heterotetrameric complex of 2 MoeB and 2 MoaD during adenylation of MoaD.</text>
</comment>
<evidence type="ECO:0000256" key="2">
    <source>
        <dbReference type="ARBA" id="ARBA00022679"/>
    </source>
</evidence>
<keyword evidence="14" id="KW-0548">Nucleotidyltransferase</keyword>
<dbReference type="PANTHER" id="PTHR10953">
    <property type="entry name" value="UBIQUITIN-ACTIVATING ENZYME E1"/>
    <property type="match status" value="1"/>
</dbReference>
<proteinExistence type="inferred from homology"/>
<dbReference type="Proteomes" id="UP000011135">
    <property type="component" value="Unassembled WGS sequence"/>
</dbReference>
<dbReference type="GO" id="GO:0008146">
    <property type="term" value="F:sulfotransferase activity"/>
    <property type="evidence" value="ECO:0007669"/>
    <property type="project" value="TreeGrafter"/>
</dbReference>
<sequence length="369" mass="41017">MLTTNELARYQRHLTLPGFGKAGQEKLKSAQVLVVGSGGLGSPVLLYLAAAGVGTIGIVDFDQVDETNLQRQVLFRQQDIGISKAILARQRIKELNPYINVEVYEERLTSENALEIIEHYDLVIDGTDNFPTRYLINDACVISDKPYIYGSIFRFEGQVAVFNYKGGATYRDLYPEPPEPDSVPNCAEGGVIGVLPGIIGCMQANEAIKVLTETGQPLAGRLLIFDALVMETRTISIPKNKNLPKIDKLIDYEEFCSGPQTTIKMKEITVQELKAMQDSGENFQLLDVREPHEYDIANLNGELIPMQQVPEAGDKIARDKKVVVHCRSGARSAQAIKFWESKHGLDNLYNLKGGILAWAREIDPEMAQY</sequence>
<evidence type="ECO:0000256" key="6">
    <source>
        <dbReference type="ARBA" id="ARBA00055169"/>
    </source>
</evidence>
<dbReference type="RefSeq" id="WP_009577548.1">
    <property type="nucleotide sequence ID" value="NZ_AMZN01000002.1"/>
</dbReference>
<dbReference type="FunFam" id="3.40.50.720:FF:000033">
    <property type="entry name" value="Adenylyltransferase and sulfurtransferase MOCS3"/>
    <property type="match status" value="1"/>
</dbReference>
<evidence type="ECO:0000256" key="12">
    <source>
        <dbReference type="ARBA" id="ARBA00078531"/>
    </source>
</evidence>
<evidence type="ECO:0000256" key="7">
    <source>
        <dbReference type="ARBA" id="ARBA00063809"/>
    </source>
</evidence>
<evidence type="ECO:0000256" key="3">
    <source>
        <dbReference type="ARBA" id="ARBA00022741"/>
    </source>
</evidence>
<dbReference type="EMBL" id="AMZN01000002">
    <property type="protein sequence ID" value="ELR73738.1"/>
    <property type="molecule type" value="Genomic_DNA"/>
</dbReference>
<dbReference type="InterPro" id="IPR035985">
    <property type="entry name" value="Ubiquitin-activating_enz"/>
</dbReference>
<dbReference type="Gene3D" id="3.40.50.720">
    <property type="entry name" value="NAD(P)-binding Rossmann-like Domain"/>
    <property type="match status" value="1"/>
</dbReference>
<keyword evidence="15" id="KW-1185">Reference proteome</keyword>
<name>L8K032_9BACT</name>
<dbReference type="PATRIC" id="fig|1237149.3.peg.111"/>
<dbReference type="SMART" id="SM00450">
    <property type="entry name" value="RHOD"/>
    <property type="match status" value="1"/>
</dbReference>
<dbReference type="NCBIfam" id="NF004281">
    <property type="entry name" value="PRK05690.1"/>
    <property type="match status" value="1"/>
</dbReference>
<evidence type="ECO:0000256" key="11">
    <source>
        <dbReference type="ARBA" id="ARBA00075328"/>
    </source>
</evidence>
<evidence type="ECO:0000313" key="14">
    <source>
        <dbReference type="EMBL" id="ELR73738.1"/>
    </source>
</evidence>
<comment type="catalytic activity">
    <reaction evidence="5">
        <text>[molybdopterin-synthase sulfur-carrier protein]-C-terminal Gly-Gly + ATP + H(+) = [molybdopterin-synthase sulfur-carrier protein]-C-terminal Gly-Gly-AMP + diphosphate</text>
        <dbReference type="Rhea" id="RHEA:43616"/>
        <dbReference type="Rhea" id="RHEA-COMP:12159"/>
        <dbReference type="Rhea" id="RHEA-COMP:12202"/>
        <dbReference type="ChEBI" id="CHEBI:15378"/>
        <dbReference type="ChEBI" id="CHEBI:30616"/>
        <dbReference type="ChEBI" id="CHEBI:33019"/>
        <dbReference type="ChEBI" id="CHEBI:90618"/>
        <dbReference type="ChEBI" id="CHEBI:90778"/>
        <dbReference type="EC" id="2.7.7.80"/>
    </reaction>
</comment>
<keyword evidence="3" id="KW-0547">Nucleotide-binding</keyword>
<dbReference type="GO" id="GO:0005524">
    <property type="term" value="F:ATP binding"/>
    <property type="evidence" value="ECO:0007669"/>
    <property type="project" value="UniProtKB-KW"/>
</dbReference>
<dbReference type="AlphaFoldDB" id="L8K032"/>
<dbReference type="eggNOG" id="COG0476">
    <property type="taxonomic scope" value="Bacteria"/>
</dbReference>
<evidence type="ECO:0000256" key="5">
    <source>
        <dbReference type="ARBA" id="ARBA00052218"/>
    </source>
</evidence>
<dbReference type="InterPro" id="IPR001763">
    <property type="entry name" value="Rhodanese-like_dom"/>
</dbReference>
<dbReference type="Gene3D" id="3.40.250.10">
    <property type="entry name" value="Rhodanese-like domain"/>
    <property type="match status" value="1"/>
</dbReference>
<gene>
    <name evidence="14" type="ORF">C900_01348</name>
</gene>
<evidence type="ECO:0000256" key="10">
    <source>
        <dbReference type="ARBA" id="ARBA00075110"/>
    </source>
</evidence>
<dbReference type="InterPro" id="IPR000594">
    <property type="entry name" value="ThiF_NAD_FAD-bd"/>
</dbReference>
<dbReference type="PANTHER" id="PTHR10953:SF102">
    <property type="entry name" value="ADENYLYLTRANSFERASE AND SULFURTRANSFERASE MOCS3"/>
    <property type="match status" value="1"/>
</dbReference>
<evidence type="ECO:0000256" key="4">
    <source>
        <dbReference type="ARBA" id="ARBA00022840"/>
    </source>
</evidence>
<reference evidence="14 15" key="1">
    <citation type="submission" date="2012-12" db="EMBL/GenBank/DDBJ databases">
        <title>Genome assembly of Fulvivirga imtechensis AK7.</title>
        <authorList>
            <person name="Nupur N."/>
            <person name="Khatri I."/>
            <person name="Kumar R."/>
            <person name="Subramanian S."/>
            <person name="Pinnaka A."/>
        </authorList>
    </citation>
    <scope>NUCLEOTIDE SEQUENCE [LARGE SCALE GENOMIC DNA]</scope>
    <source>
        <strain evidence="14 15">AK7</strain>
    </source>
</reference>
<dbReference type="GO" id="GO:0008641">
    <property type="term" value="F:ubiquitin-like modifier activating enzyme activity"/>
    <property type="evidence" value="ECO:0007669"/>
    <property type="project" value="InterPro"/>
</dbReference>
<dbReference type="GO" id="GO:0004792">
    <property type="term" value="F:thiosulfate-cyanide sulfurtransferase activity"/>
    <property type="evidence" value="ECO:0007669"/>
    <property type="project" value="TreeGrafter"/>
</dbReference>
<dbReference type="OrthoDB" id="9804286at2"/>